<evidence type="ECO:0000313" key="1">
    <source>
        <dbReference type="EMBL" id="MBC2908053.1"/>
    </source>
</evidence>
<organism evidence="1 2">
    <name type="scientific">Streptomyces cupreus</name>
    <dbReference type="NCBI Taxonomy" id="2759956"/>
    <lineage>
        <taxon>Bacteria</taxon>
        <taxon>Bacillati</taxon>
        <taxon>Actinomycetota</taxon>
        <taxon>Actinomycetes</taxon>
        <taxon>Kitasatosporales</taxon>
        <taxon>Streptomycetaceae</taxon>
        <taxon>Streptomyces</taxon>
    </lineage>
</organism>
<name>A0A7X1JC69_9ACTN</name>
<gene>
    <name evidence="1" type="ORF">H4N64_42485</name>
</gene>
<dbReference type="EMBL" id="JACMSF010000107">
    <property type="protein sequence ID" value="MBC2908053.1"/>
    <property type="molecule type" value="Genomic_DNA"/>
</dbReference>
<comment type="caution">
    <text evidence="1">The sequence shown here is derived from an EMBL/GenBank/DDBJ whole genome shotgun (WGS) entry which is preliminary data.</text>
</comment>
<evidence type="ECO:0000313" key="2">
    <source>
        <dbReference type="Proteomes" id="UP000584670"/>
    </source>
</evidence>
<reference evidence="1 2" key="1">
    <citation type="submission" date="2020-08" db="EMBL/GenBank/DDBJ databases">
        <title>Streptomyces sp. PSKA01 genome sequencing and assembly.</title>
        <authorList>
            <person name="Mandal S."/>
            <person name="Maiti P.K."/>
            <person name="Das P."/>
        </authorList>
    </citation>
    <scope>NUCLEOTIDE SEQUENCE [LARGE SCALE GENOMIC DNA]</scope>
    <source>
        <strain evidence="1 2">PSKA01</strain>
    </source>
</reference>
<dbReference type="Proteomes" id="UP000584670">
    <property type="component" value="Unassembled WGS sequence"/>
</dbReference>
<dbReference type="Pfam" id="PF14435">
    <property type="entry name" value="SUKH-4"/>
    <property type="match status" value="1"/>
</dbReference>
<dbReference type="AlphaFoldDB" id="A0A7X1JC69"/>
<dbReference type="InterPro" id="IPR025851">
    <property type="entry name" value="SUKH-4"/>
</dbReference>
<sequence length="178" mass="19274">MDATITRPDPLLQGGCLVSTLTLVAGPEPARREVSGLAVSVPSRLLAEEFGRPKVMRFEDVDFPATLTHEPTRRFLRETGLPEEHALFRLDTEAVLPTLTEAYADEADADLPPGADRLIVLGHLDDHNTLLLEGDSGTLQIWTAPGATPHPLGADVSTLAFTLWLLHRDTLRARPGGS</sequence>
<keyword evidence="2" id="KW-1185">Reference proteome</keyword>
<protein>
    <submittedName>
        <fullName evidence="1">SUKH-4 family immunity protein</fullName>
    </submittedName>
</protein>
<dbReference type="RefSeq" id="WP_186287976.1">
    <property type="nucleotide sequence ID" value="NZ_JACMSF010000107.1"/>
</dbReference>
<accession>A0A7X1JC69</accession>
<proteinExistence type="predicted"/>